<dbReference type="Proteomes" id="UP000222106">
    <property type="component" value="Unassembled WGS sequence"/>
</dbReference>
<protein>
    <submittedName>
        <fullName evidence="1">Uncharacterized protein</fullName>
    </submittedName>
</protein>
<sequence length="364" mass="39290">MALAPDALLAGPRGRRLCLSLAGAEHGDEQVRLALRSAIMSAAYDLDPGKGTSRVMLTMTAGGPADLAGSSPADVARQIDELPPPDLDDRTLLAALAHAVDFARYWQEPDGEDVLASTPQVRAALSRIARQVADAAPAAWWTTPVDLAAQWSVTFGDGPSAGSIAGRLARWHDAAVREEAVARRERPADPRAMWSGSWWSIPPVRLLPRSTRQLEGLGPAGLWLVEDAGDWDHATAVPVTPPTDAAVYEVDGPEAWAELCARYPLEVTASRRHDWYRVTGRDGRWVIPDWARAAEDLDGVHLTVAGYLTTAGRAIAVGEGLSSVLAGWDPDQTYWFTDVASDNSSSQDWVRRDDGRWARSQPPG</sequence>
<dbReference type="RefSeq" id="WP_098483560.1">
    <property type="nucleotide sequence ID" value="NZ_PDJI01000004.1"/>
</dbReference>
<gene>
    <name evidence="1" type="ORF">ATJ97_1957</name>
</gene>
<comment type="caution">
    <text evidence="1">The sequence shown here is derived from an EMBL/GenBank/DDBJ whole genome shotgun (WGS) entry which is preliminary data.</text>
</comment>
<accession>A0A2A9ELQ1</accession>
<reference evidence="1 2" key="1">
    <citation type="submission" date="2017-10" db="EMBL/GenBank/DDBJ databases">
        <title>Sequencing the genomes of 1000 actinobacteria strains.</title>
        <authorList>
            <person name="Klenk H.-P."/>
        </authorList>
    </citation>
    <scope>NUCLEOTIDE SEQUENCE [LARGE SCALE GENOMIC DNA]</scope>
    <source>
        <strain evidence="1 2">DSM 21838</strain>
    </source>
</reference>
<evidence type="ECO:0000313" key="1">
    <source>
        <dbReference type="EMBL" id="PFG39451.1"/>
    </source>
</evidence>
<name>A0A2A9ELQ1_9MICO</name>
<proteinExistence type="predicted"/>
<dbReference type="EMBL" id="PDJI01000004">
    <property type="protein sequence ID" value="PFG39451.1"/>
    <property type="molecule type" value="Genomic_DNA"/>
</dbReference>
<dbReference type="AlphaFoldDB" id="A0A2A9ELQ1"/>
<dbReference type="OrthoDB" id="4700192at2"/>
<evidence type="ECO:0000313" key="2">
    <source>
        <dbReference type="Proteomes" id="UP000222106"/>
    </source>
</evidence>
<keyword evidence="2" id="KW-1185">Reference proteome</keyword>
<organism evidence="1 2">
    <name type="scientific">Georgenia soli</name>
    <dbReference type="NCBI Taxonomy" id="638953"/>
    <lineage>
        <taxon>Bacteria</taxon>
        <taxon>Bacillati</taxon>
        <taxon>Actinomycetota</taxon>
        <taxon>Actinomycetes</taxon>
        <taxon>Micrococcales</taxon>
        <taxon>Bogoriellaceae</taxon>
        <taxon>Georgenia</taxon>
    </lineage>
</organism>